<comment type="caution">
    <text evidence="1">The sequence shown here is derived from an EMBL/GenBank/DDBJ whole genome shotgun (WGS) entry which is preliminary data.</text>
</comment>
<keyword evidence="2" id="KW-1185">Reference proteome</keyword>
<sequence>MSANIPPTNPHLLTPARRLALQTSYPELLAAIDEGCLHIVGLHHFCTPPMWVCKHPNTPALCLGGAQGYHSRDFFEMAGLQLVAGPGYVLHPTLAPSFARFQPARPSTSIATVVHKTIAVRDDKVQVMLVTASAPRNSDTTVTYCLLTRVEIMKLREKAKL</sequence>
<organism evidence="1 2">
    <name type="scientific">Cercophora samala</name>
    <dbReference type="NCBI Taxonomy" id="330535"/>
    <lineage>
        <taxon>Eukaryota</taxon>
        <taxon>Fungi</taxon>
        <taxon>Dikarya</taxon>
        <taxon>Ascomycota</taxon>
        <taxon>Pezizomycotina</taxon>
        <taxon>Sordariomycetes</taxon>
        <taxon>Sordariomycetidae</taxon>
        <taxon>Sordariales</taxon>
        <taxon>Lasiosphaeriaceae</taxon>
        <taxon>Cercophora</taxon>
    </lineage>
</organism>
<evidence type="ECO:0000313" key="1">
    <source>
        <dbReference type="EMBL" id="KAK0671610.1"/>
    </source>
</evidence>
<dbReference type="EMBL" id="JAULSY010000019">
    <property type="protein sequence ID" value="KAK0671610.1"/>
    <property type="molecule type" value="Genomic_DNA"/>
</dbReference>
<name>A0AA39ZIE0_9PEZI</name>
<dbReference type="AlphaFoldDB" id="A0AA39ZIE0"/>
<dbReference type="Proteomes" id="UP001174997">
    <property type="component" value="Unassembled WGS sequence"/>
</dbReference>
<reference evidence="1" key="1">
    <citation type="submission" date="2023-06" db="EMBL/GenBank/DDBJ databases">
        <title>Genome-scale phylogeny and comparative genomics of the fungal order Sordariales.</title>
        <authorList>
            <consortium name="Lawrence Berkeley National Laboratory"/>
            <person name="Hensen N."/>
            <person name="Bonometti L."/>
            <person name="Westerberg I."/>
            <person name="Brannstrom I.O."/>
            <person name="Guillou S."/>
            <person name="Cros-Aarteil S."/>
            <person name="Calhoun S."/>
            <person name="Haridas S."/>
            <person name="Kuo A."/>
            <person name="Mondo S."/>
            <person name="Pangilinan J."/>
            <person name="Riley R."/>
            <person name="Labutti K."/>
            <person name="Andreopoulos B."/>
            <person name="Lipzen A."/>
            <person name="Chen C."/>
            <person name="Yanf M."/>
            <person name="Daum C."/>
            <person name="Ng V."/>
            <person name="Clum A."/>
            <person name="Steindorff A."/>
            <person name="Ohm R."/>
            <person name="Martin F."/>
            <person name="Silar P."/>
            <person name="Natvig D."/>
            <person name="Lalanne C."/>
            <person name="Gautier V."/>
            <person name="Ament-Velasquez S.L."/>
            <person name="Kruys A."/>
            <person name="Hutchinson M.I."/>
            <person name="Powell A.J."/>
            <person name="Barry K."/>
            <person name="Miller A.N."/>
            <person name="Grigoriev I.V."/>
            <person name="Debuchy R."/>
            <person name="Gladieux P."/>
            <person name="Thoren M.H."/>
            <person name="Johannesson H."/>
        </authorList>
    </citation>
    <scope>NUCLEOTIDE SEQUENCE</scope>
    <source>
        <strain evidence="1">CBS 307.81</strain>
    </source>
</reference>
<gene>
    <name evidence="1" type="ORF">QBC41DRAFT_48418</name>
</gene>
<evidence type="ECO:0000313" key="2">
    <source>
        <dbReference type="Proteomes" id="UP001174997"/>
    </source>
</evidence>
<proteinExistence type="predicted"/>
<protein>
    <submittedName>
        <fullName evidence="1">Uncharacterized protein</fullName>
    </submittedName>
</protein>
<accession>A0AA39ZIE0</accession>